<dbReference type="Proteomes" id="UP001144352">
    <property type="component" value="Unassembled WGS sequence"/>
</dbReference>
<keyword evidence="2" id="KW-1185">Reference proteome</keyword>
<proteinExistence type="predicted"/>
<dbReference type="RefSeq" id="WP_045667240.1">
    <property type="nucleotide sequence ID" value="NZ_BSDS01000002.1"/>
</dbReference>
<dbReference type="AlphaFoldDB" id="A0A9W6G303"/>
<evidence type="ECO:0000313" key="2">
    <source>
        <dbReference type="Proteomes" id="UP001144352"/>
    </source>
</evidence>
<name>A0A9W6G303_9BACT</name>
<comment type="caution">
    <text evidence="1">The sequence shown here is derived from an EMBL/GenBank/DDBJ whole genome shotgun (WGS) entry which is preliminary data.</text>
</comment>
<accession>A0A9W6G303</accession>
<protein>
    <submittedName>
        <fullName evidence="1">Uncharacterized protein</fullName>
    </submittedName>
</protein>
<organism evidence="1 2">
    <name type="scientific">Geobacter hydrogenophilus</name>
    <dbReference type="NCBI Taxonomy" id="40983"/>
    <lineage>
        <taxon>Bacteria</taxon>
        <taxon>Pseudomonadati</taxon>
        <taxon>Thermodesulfobacteriota</taxon>
        <taxon>Desulfuromonadia</taxon>
        <taxon>Geobacterales</taxon>
        <taxon>Geobacteraceae</taxon>
        <taxon>Geobacter</taxon>
    </lineage>
</organism>
<dbReference type="EMBL" id="BSDS01000002">
    <property type="protein sequence ID" value="GLI39576.1"/>
    <property type="molecule type" value="Genomic_DNA"/>
</dbReference>
<reference evidence="1" key="1">
    <citation type="submission" date="2022-12" db="EMBL/GenBank/DDBJ databases">
        <title>Reference genome sequencing for broad-spectrum identification of bacterial and archaeal isolates by mass spectrometry.</title>
        <authorList>
            <person name="Sekiguchi Y."/>
            <person name="Tourlousse D.M."/>
        </authorList>
    </citation>
    <scope>NUCLEOTIDE SEQUENCE</scope>
    <source>
        <strain evidence="1">H2</strain>
    </source>
</reference>
<evidence type="ECO:0000313" key="1">
    <source>
        <dbReference type="EMBL" id="GLI39576.1"/>
    </source>
</evidence>
<gene>
    <name evidence="1" type="ORF">GHYDROH2_30770</name>
</gene>
<sequence length="74" mass="8232">MSTLANRTDKKFLLAALRAIRELDRANIGGITKEDDADMTAARNHLLAVIQSNGFQINYDTYRLTRDTSPAAVH</sequence>